<organism evidence="2 3">
    <name type="scientific">Acacia crassicarpa</name>
    <name type="common">northern wattle</name>
    <dbReference type="NCBI Taxonomy" id="499986"/>
    <lineage>
        <taxon>Eukaryota</taxon>
        <taxon>Viridiplantae</taxon>
        <taxon>Streptophyta</taxon>
        <taxon>Embryophyta</taxon>
        <taxon>Tracheophyta</taxon>
        <taxon>Spermatophyta</taxon>
        <taxon>Magnoliopsida</taxon>
        <taxon>eudicotyledons</taxon>
        <taxon>Gunneridae</taxon>
        <taxon>Pentapetalae</taxon>
        <taxon>rosids</taxon>
        <taxon>fabids</taxon>
        <taxon>Fabales</taxon>
        <taxon>Fabaceae</taxon>
        <taxon>Caesalpinioideae</taxon>
        <taxon>mimosoid clade</taxon>
        <taxon>Acacieae</taxon>
        <taxon>Acacia</taxon>
    </lineage>
</organism>
<feature type="region of interest" description="Disordered" evidence="1">
    <location>
        <begin position="991"/>
        <end position="1013"/>
    </location>
</feature>
<reference evidence="2" key="1">
    <citation type="submission" date="2023-10" db="EMBL/GenBank/DDBJ databases">
        <title>Chromosome-level genome of the transformable northern wattle, Acacia crassicarpa.</title>
        <authorList>
            <person name="Massaro I."/>
            <person name="Sinha N.R."/>
            <person name="Poethig S."/>
            <person name="Leichty A.R."/>
        </authorList>
    </citation>
    <scope>NUCLEOTIDE SEQUENCE</scope>
    <source>
        <strain evidence="2">Acra3RX</strain>
        <tissue evidence="2">Leaf</tissue>
    </source>
</reference>
<feature type="compositionally biased region" description="Basic residues" evidence="1">
    <location>
        <begin position="996"/>
        <end position="1007"/>
    </location>
</feature>
<dbReference type="GO" id="GO:0005634">
    <property type="term" value="C:nucleus"/>
    <property type="evidence" value="ECO:0007669"/>
    <property type="project" value="InterPro"/>
</dbReference>
<keyword evidence="3" id="KW-1185">Reference proteome</keyword>
<evidence type="ECO:0000256" key="1">
    <source>
        <dbReference type="SAM" id="MobiDB-lite"/>
    </source>
</evidence>
<feature type="region of interest" description="Disordered" evidence="1">
    <location>
        <begin position="1036"/>
        <end position="1059"/>
    </location>
</feature>
<dbReference type="PANTHER" id="PTHR21556:SF2">
    <property type="entry name" value="TRESLIN"/>
    <property type="match status" value="1"/>
</dbReference>
<feature type="compositionally biased region" description="Basic and acidic residues" evidence="1">
    <location>
        <begin position="943"/>
        <end position="954"/>
    </location>
</feature>
<proteinExistence type="predicted"/>
<evidence type="ECO:0000313" key="3">
    <source>
        <dbReference type="Proteomes" id="UP001293593"/>
    </source>
</evidence>
<dbReference type="EMBL" id="JAWXYG010000001">
    <property type="protein sequence ID" value="KAK4284683.1"/>
    <property type="molecule type" value="Genomic_DNA"/>
</dbReference>
<dbReference type="PANTHER" id="PTHR21556">
    <property type="entry name" value="TRESLIN"/>
    <property type="match status" value="1"/>
</dbReference>
<dbReference type="GO" id="GO:0030174">
    <property type="term" value="P:regulation of DNA-templated DNA replication initiation"/>
    <property type="evidence" value="ECO:0007669"/>
    <property type="project" value="TreeGrafter"/>
</dbReference>
<dbReference type="GO" id="GO:0003682">
    <property type="term" value="F:chromatin binding"/>
    <property type="evidence" value="ECO:0007669"/>
    <property type="project" value="TreeGrafter"/>
</dbReference>
<dbReference type="GO" id="GO:0010212">
    <property type="term" value="P:response to ionizing radiation"/>
    <property type="evidence" value="ECO:0007669"/>
    <property type="project" value="InterPro"/>
</dbReference>
<gene>
    <name evidence="2" type="ORF">QN277_001479</name>
</gene>
<accession>A0AAE1N7E8</accession>
<dbReference type="GO" id="GO:0007095">
    <property type="term" value="P:mitotic G2 DNA damage checkpoint signaling"/>
    <property type="evidence" value="ECO:0007669"/>
    <property type="project" value="TreeGrafter"/>
</dbReference>
<evidence type="ECO:0000313" key="2">
    <source>
        <dbReference type="EMBL" id="KAK4284683.1"/>
    </source>
</evidence>
<sequence>MSLRETAPLHPSLSRCYPIQNLSPPSSPPAPHSIDRFGVTRHPPLSSMAGNAIDGFTDYSKTERLVILIDLNSLLHLEDPAPYINSLLTSTKILLTFPPLSSTLFCFKLFFSSLSPLLSSSKLHRFVPNPSLALSFSDSTSTLQSLSRTLISLPSFYNQLDPSPPRASHLAASVQQIAHDYAWESVMCDPAPDAVLNYPVVRSNLVVLFSPICRSLKCLSEFYEVDLGHESLENVGSFCERFSGFFRSVSGAFGCRDIHFSWVDVKCESKCYEHKNETDEIKQISSFFDSGIRALGWGLCSVDSVILGSALVPFGLIYPKIGVSLCCLDINDCSRKIHVQLSLQILDVSTNPIEYNCCDLELIKFRFFGIYDDVRFNPELINPPKGGCEQKEKFWNQFGNEITKFNIKAVQRNDALVKLRDHISDSVLVREVLGESKKKRKGVSNEFFADRVLEILSSEFGFMWQKNSVPIWQMLLSFLYNEGCCALVSLSNRDGGSFMGILRPFTISSALLSLLDDPDMALDFGGGNMAQYFRTLSADVCKPDINYKRHNKLLDSQDKKSGAVIEGHQKKNIMDKKNLQNLTWSSFCTAAYDQFDIDLHKVYYAMECYKSKKLKFLKCWMKQMKKPDCHDLIVSETSKPDQLIPKDINNRLTGSLQDDELPISSSASAGENIVTEASGAQAGAVPDTGSETSEAFFSTLSKKIHQGIESEEVDLQALAERLVNSSIYWLSKKFDRETISESQNSSKCNDAYGNMIAAELSKLLLVDPKELVTKHKSINPFSQASDTGPTSLNTGQIVREYELQILFRMEVLQSDVGSGVEESSKQKMVKQICLLLENIQCHMEGGFFGDWNLDNYMAKIIKSRYSHSLGDVVHEIFDKMDLLLFAEEDEAPNHFLFSEDSNKSWNGKADRDEMGEDNASRSGPMSSENEPFQLLKNGNGSLERNKQQEDQKIEAKRKRERARRFSSFTSCIPDLQKLWAPKHMAVKLQSDSFRKLPTRKKKKKKRERASYDRVCETPLTGNKRSCSWTSKVDDNHYRVDESPTSNSVSRALFQDDQLM</sequence>
<feature type="region of interest" description="Disordered" evidence="1">
    <location>
        <begin position="906"/>
        <end position="959"/>
    </location>
</feature>
<dbReference type="GO" id="GO:0033314">
    <property type="term" value="P:mitotic DNA replication checkpoint signaling"/>
    <property type="evidence" value="ECO:0007669"/>
    <property type="project" value="InterPro"/>
</dbReference>
<dbReference type="InterPro" id="IPR026153">
    <property type="entry name" value="Treslin"/>
</dbReference>
<dbReference type="Proteomes" id="UP001293593">
    <property type="component" value="Unassembled WGS sequence"/>
</dbReference>
<comment type="caution">
    <text evidence="2">The sequence shown here is derived from an EMBL/GenBank/DDBJ whole genome shotgun (WGS) entry which is preliminary data.</text>
</comment>
<name>A0AAE1N7E8_9FABA</name>
<dbReference type="GO" id="GO:0006260">
    <property type="term" value="P:DNA replication"/>
    <property type="evidence" value="ECO:0007669"/>
    <property type="project" value="InterPro"/>
</dbReference>
<feature type="compositionally biased region" description="Polar residues" evidence="1">
    <location>
        <begin position="920"/>
        <end position="942"/>
    </location>
</feature>
<protein>
    <submittedName>
        <fullName evidence="2">Uncharacterized protein</fullName>
    </submittedName>
</protein>
<dbReference type="AlphaFoldDB" id="A0AAE1N7E8"/>